<keyword evidence="2" id="KW-1185">Reference proteome</keyword>
<organism evidence="1 2">
    <name type="scientific">Nocardia carnea</name>
    <dbReference type="NCBI Taxonomy" id="37328"/>
    <lineage>
        <taxon>Bacteria</taxon>
        <taxon>Bacillati</taxon>
        <taxon>Actinomycetota</taxon>
        <taxon>Actinomycetes</taxon>
        <taxon>Mycobacteriales</taxon>
        <taxon>Nocardiaceae</taxon>
        <taxon>Nocardia</taxon>
    </lineage>
</organism>
<dbReference type="InterPro" id="IPR009057">
    <property type="entry name" value="Homeodomain-like_sf"/>
</dbReference>
<comment type="caution">
    <text evidence="1">The sequence shown here is derived from an EMBL/GenBank/DDBJ whole genome shotgun (WGS) entry which is preliminary data.</text>
</comment>
<gene>
    <name evidence="1" type="ORF">ACH4WX_04730</name>
</gene>
<accession>A0ABW7TL07</accession>
<dbReference type="SUPFAM" id="SSF46689">
    <property type="entry name" value="Homeodomain-like"/>
    <property type="match status" value="1"/>
</dbReference>
<protein>
    <submittedName>
        <fullName evidence="1">TetR/AcrR family transcriptional regulator</fullName>
    </submittedName>
</protein>
<dbReference type="GeneID" id="93505599"/>
<evidence type="ECO:0000313" key="2">
    <source>
        <dbReference type="Proteomes" id="UP001611263"/>
    </source>
</evidence>
<dbReference type="RefSeq" id="WP_033241712.1">
    <property type="nucleotide sequence ID" value="NZ_JBIRUQ010000001.1"/>
</dbReference>
<dbReference type="Gene3D" id="1.10.357.10">
    <property type="entry name" value="Tetracycline Repressor, domain 2"/>
    <property type="match status" value="1"/>
</dbReference>
<sequence>MPTTERKYAGDTARTRLLRRRAALIGVALTEMAGNRWRTATVEALCRSAKLNKRYFYESFGGLDDLADAVIETIATEVAEAAVAGYLPLLDQPVEEQARGAITAVVDVLGDDPRKALVLLGGVPTTPVAHEKRTAVITGLTAALIAHARTTHDVSLEQDSLAATAPAFVIGGTAQAILSWANGDLTLTRDRLVADITALWMTLEHGATELARSRLSGSTTDTH</sequence>
<dbReference type="EMBL" id="JBIRUQ010000001">
    <property type="protein sequence ID" value="MFI1460010.1"/>
    <property type="molecule type" value="Genomic_DNA"/>
</dbReference>
<reference evidence="1 2" key="1">
    <citation type="submission" date="2024-10" db="EMBL/GenBank/DDBJ databases">
        <title>The Natural Products Discovery Center: Release of the First 8490 Sequenced Strains for Exploring Actinobacteria Biosynthetic Diversity.</title>
        <authorList>
            <person name="Kalkreuter E."/>
            <person name="Kautsar S.A."/>
            <person name="Yang D."/>
            <person name="Bader C.D."/>
            <person name="Teijaro C.N."/>
            <person name="Fluegel L."/>
            <person name="Davis C.M."/>
            <person name="Simpson J.R."/>
            <person name="Lauterbach L."/>
            <person name="Steele A.D."/>
            <person name="Gui C."/>
            <person name="Meng S."/>
            <person name="Li G."/>
            <person name="Viehrig K."/>
            <person name="Ye F."/>
            <person name="Su P."/>
            <person name="Kiefer A.F."/>
            <person name="Nichols A."/>
            <person name="Cepeda A.J."/>
            <person name="Yan W."/>
            <person name="Fan B."/>
            <person name="Jiang Y."/>
            <person name="Adhikari A."/>
            <person name="Zheng C.-J."/>
            <person name="Schuster L."/>
            <person name="Cowan T.M."/>
            <person name="Smanski M.J."/>
            <person name="Chevrette M.G."/>
            <person name="De Carvalho L.P.S."/>
            <person name="Shen B."/>
        </authorList>
    </citation>
    <scope>NUCLEOTIDE SEQUENCE [LARGE SCALE GENOMIC DNA]</scope>
    <source>
        <strain evidence="1 2">NPDC020568</strain>
    </source>
</reference>
<proteinExistence type="predicted"/>
<evidence type="ECO:0000313" key="1">
    <source>
        <dbReference type="EMBL" id="MFI1460010.1"/>
    </source>
</evidence>
<dbReference type="Proteomes" id="UP001611263">
    <property type="component" value="Unassembled WGS sequence"/>
</dbReference>
<name>A0ABW7TL07_9NOCA</name>